<dbReference type="OrthoDB" id="9803333at2"/>
<organism evidence="3 4">
    <name type="scientific">Pontibacter akesuensis</name>
    <dbReference type="NCBI Taxonomy" id="388950"/>
    <lineage>
        <taxon>Bacteria</taxon>
        <taxon>Pseudomonadati</taxon>
        <taxon>Bacteroidota</taxon>
        <taxon>Cytophagia</taxon>
        <taxon>Cytophagales</taxon>
        <taxon>Hymenobacteraceae</taxon>
        <taxon>Pontibacter</taxon>
    </lineage>
</organism>
<dbReference type="PANTHER" id="PTHR24321:SF11">
    <property type="entry name" value="BLR0893 PROTEIN"/>
    <property type="match status" value="1"/>
</dbReference>
<dbReference type="PRINTS" id="PR00081">
    <property type="entry name" value="GDHRDH"/>
</dbReference>
<dbReference type="PRINTS" id="PR00080">
    <property type="entry name" value="SDRFAMILY"/>
</dbReference>
<evidence type="ECO:0000313" key="3">
    <source>
        <dbReference type="EMBL" id="SFU93958.1"/>
    </source>
</evidence>
<dbReference type="Proteomes" id="UP000182491">
    <property type="component" value="Unassembled WGS sequence"/>
</dbReference>
<dbReference type="InterPro" id="IPR020904">
    <property type="entry name" value="Sc_DH/Rdtase_CS"/>
</dbReference>
<sequence>MQTGKVILVVGGTSGIGSATAQLAAERGYTVVIAGRDPQKAAQVMKAIKEKGALAHFLQTDISDSRQVAHLVDEVVRLYGRMDAACNSAALDEGVGVALADVEEEAYDYQMGVNLKGIWLCMKYQIRQMLKQGGGSLVNVSSINGLGGAQGASIYSAAKSGMLGLTKSAAQEYATAGIRINALCAGAFKTPMLENVFKKANPDNPSQVEEQYKAFIPMQRIGHPSEAAEAILWLLSDQASYITGHSMIIDGGFSSSFR</sequence>
<accession>A0A1I7K964</accession>
<dbReference type="CDD" id="cd05233">
    <property type="entry name" value="SDR_c"/>
    <property type="match status" value="1"/>
</dbReference>
<evidence type="ECO:0000313" key="4">
    <source>
        <dbReference type="Proteomes" id="UP000182491"/>
    </source>
</evidence>
<dbReference type="PANTHER" id="PTHR24321">
    <property type="entry name" value="DEHYDROGENASES, SHORT CHAIN"/>
    <property type="match status" value="1"/>
</dbReference>
<dbReference type="FunFam" id="3.40.50.720:FF:000084">
    <property type="entry name" value="Short-chain dehydrogenase reductase"/>
    <property type="match status" value="1"/>
</dbReference>
<dbReference type="Pfam" id="PF13561">
    <property type="entry name" value="adh_short_C2"/>
    <property type="match status" value="1"/>
</dbReference>
<dbReference type="STRING" id="388950.GCA_001611675_01124"/>
<protein>
    <submittedName>
        <fullName evidence="3">NAD(P)-dependent dehydrogenase, short-chain alcohol dehydrogenase family</fullName>
    </submittedName>
</protein>
<evidence type="ECO:0000256" key="2">
    <source>
        <dbReference type="ARBA" id="ARBA00023002"/>
    </source>
</evidence>
<dbReference type="SUPFAM" id="SSF51735">
    <property type="entry name" value="NAD(P)-binding Rossmann-fold domains"/>
    <property type="match status" value="1"/>
</dbReference>
<dbReference type="EMBL" id="FPCA01000004">
    <property type="protein sequence ID" value="SFU93958.1"/>
    <property type="molecule type" value="Genomic_DNA"/>
</dbReference>
<name>A0A1I7K964_9BACT</name>
<evidence type="ECO:0000256" key="1">
    <source>
        <dbReference type="ARBA" id="ARBA00006484"/>
    </source>
</evidence>
<gene>
    <name evidence="3" type="ORF">SAMN04487941_3542</name>
</gene>
<dbReference type="RefSeq" id="WP_068837248.1">
    <property type="nucleotide sequence ID" value="NZ_BMXC01000004.1"/>
</dbReference>
<reference evidence="4" key="1">
    <citation type="submission" date="2016-10" db="EMBL/GenBank/DDBJ databases">
        <authorList>
            <person name="Varghese N."/>
        </authorList>
    </citation>
    <scope>NUCLEOTIDE SEQUENCE [LARGE SCALE GENOMIC DNA]</scope>
    <source>
        <strain evidence="4">DSM 18820</strain>
    </source>
</reference>
<dbReference type="PROSITE" id="PS00061">
    <property type="entry name" value="ADH_SHORT"/>
    <property type="match status" value="1"/>
</dbReference>
<dbReference type="InterPro" id="IPR002347">
    <property type="entry name" value="SDR_fam"/>
</dbReference>
<keyword evidence="2" id="KW-0560">Oxidoreductase</keyword>
<dbReference type="Gene3D" id="3.40.50.720">
    <property type="entry name" value="NAD(P)-binding Rossmann-like Domain"/>
    <property type="match status" value="1"/>
</dbReference>
<proteinExistence type="inferred from homology"/>
<comment type="similarity">
    <text evidence="1">Belongs to the short-chain dehydrogenases/reductases (SDR) family.</text>
</comment>
<keyword evidence="4" id="KW-1185">Reference proteome</keyword>
<dbReference type="InterPro" id="IPR036291">
    <property type="entry name" value="NAD(P)-bd_dom_sf"/>
</dbReference>
<dbReference type="GO" id="GO:0016491">
    <property type="term" value="F:oxidoreductase activity"/>
    <property type="evidence" value="ECO:0007669"/>
    <property type="project" value="UniProtKB-KW"/>
</dbReference>
<dbReference type="AlphaFoldDB" id="A0A1I7K964"/>